<dbReference type="PANTHER" id="PTHR43179">
    <property type="entry name" value="RHAMNOSYLTRANSFERASE WBBL"/>
    <property type="match status" value="1"/>
</dbReference>
<dbReference type="InterPro" id="IPR029044">
    <property type="entry name" value="Nucleotide-diphossugar_trans"/>
</dbReference>
<dbReference type="EMBL" id="LR134476">
    <property type="protein sequence ID" value="VEI12914.1"/>
    <property type="molecule type" value="Genomic_DNA"/>
</dbReference>
<gene>
    <name evidence="2" type="ORF">NCTC13354_00612</name>
</gene>
<organism evidence="2 3">
    <name type="scientific">Trueperella bialowiezensis</name>
    <dbReference type="NCBI Taxonomy" id="312285"/>
    <lineage>
        <taxon>Bacteria</taxon>
        <taxon>Bacillati</taxon>
        <taxon>Actinomycetota</taxon>
        <taxon>Actinomycetes</taxon>
        <taxon>Actinomycetales</taxon>
        <taxon>Actinomycetaceae</taxon>
        <taxon>Trueperella</taxon>
    </lineage>
</organism>
<evidence type="ECO:0000313" key="2">
    <source>
        <dbReference type="EMBL" id="VEI12914.1"/>
    </source>
</evidence>
<dbReference type="RefSeq" id="WP_126416082.1">
    <property type="nucleotide sequence ID" value="NZ_LR134476.1"/>
</dbReference>
<reference evidence="2 3" key="1">
    <citation type="submission" date="2018-12" db="EMBL/GenBank/DDBJ databases">
        <authorList>
            <consortium name="Pathogen Informatics"/>
        </authorList>
    </citation>
    <scope>NUCLEOTIDE SEQUENCE [LARGE SCALE GENOMIC DNA]</scope>
    <source>
        <strain evidence="2 3">NCTC13354</strain>
    </source>
</reference>
<evidence type="ECO:0000313" key="3">
    <source>
        <dbReference type="Proteomes" id="UP000269542"/>
    </source>
</evidence>
<dbReference type="OrthoDB" id="7615426at2"/>
<keyword evidence="3" id="KW-1185">Reference proteome</keyword>
<dbReference type="Pfam" id="PF00535">
    <property type="entry name" value="Glycos_transf_2"/>
    <property type="match status" value="1"/>
</dbReference>
<feature type="domain" description="Glycosyltransferase 2-like" evidence="1">
    <location>
        <begin position="193"/>
        <end position="313"/>
    </location>
</feature>
<protein>
    <submittedName>
        <fullName evidence="2">Predicted pyridoxal phosphate-dependent enzyme apparently involved in regulation of cell wall biogenesis</fullName>
    </submittedName>
</protein>
<dbReference type="KEGG" id="tbw:NCTC13354_00612"/>
<dbReference type="PANTHER" id="PTHR43179:SF7">
    <property type="entry name" value="RHAMNOSYLTRANSFERASE WBBL"/>
    <property type="match status" value="1"/>
</dbReference>
<accession>A0A3S4VA28</accession>
<evidence type="ECO:0000259" key="1">
    <source>
        <dbReference type="Pfam" id="PF00535"/>
    </source>
</evidence>
<dbReference type="Gene3D" id="3.90.550.10">
    <property type="entry name" value="Spore Coat Polysaccharide Biosynthesis Protein SpsA, Chain A"/>
    <property type="match status" value="1"/>
</dbReference>
<dbReference type="SUPFAM" id="SSF53448">
    <property type="entry name" value="Nucleotide-diphospho-sugar transferases"/>
    <property type="match status" value="1"/>
</dbReference>
<proteinExistence type="predicted"/>
<name>A0A3S4VA28_9ACTO</name>
<dbReference type="InterPro" id="IPR001173">
    <property type="entry name" value="Glyco_trans_2-like"/>
</dbReference>
<dbReference type="AlphaFoldDB" id="A0A3S4VA28"/>
<sequence>MIVLLPAGSSSINPYITEDLTERIEVVFYEPGLYGEPDLSLIPHDGYVWVFLPGAYPAVGALDAVQGWLEQRSPAGIYGYTVTNDGLFGRPRMNRLGLWVAPSIGSSLVVRAELLRKVLSDPIVPQEWWYQLRVEATETGLDHMPVKFEYREALDLQPATERPRVLKEITGVNATVQGSALVPQGSTDNTSVSVVIPSIGAEIDTPDGSEPAILRCVRSLRATADVAEIIVVAGPRMPDSVLEEVTQLAGDLFRVVRVSDPFNFSTSCNTGVLAATGSHVLLLNDDVEATEPGWLDTMLGTAVLPGVGAVGAQLLFPDGTIQHAGVIVSPRTLEPNHLYMHHDPDQIADPIVRSTAEFLVVTGACLLVDRELYLSVGGLTEELPLNYNDVDFCLKLIAEGYTNLQCNTVSLIHRESTSRDPQLTEKEAAWMDRWEPWIALDPYVNVWL</sequence>
<dbReference type="Proteomes" id="UP000269542">
    <property type="component" value="Chromosome"/>
</dbReference>